<dbReference type="EMBL" id="JBFCZG010000006">
    <property type="protein sequence ID" value="KAL3421552.1"/>
    <property type="molecule type" value="Genomic_DNA"/>
</dbReference>
<evidence type="ECO:0000313" key="2">
    <source>
        <dbReference type="EMBL" id="KAL3421552.1"/>
    </source>
</evidence>
<feature type="region of interest" description="Disordered" evidence="1">
    <location>
        <begin position="414"/>
        <end position="456"/>
    </location>
</feature>
<keyword evidence="3" id="KW-1185">Reference proteome</keyword>
<feature type="compositionally biased region" description="Acidic residues" evidence="1">
    <location>
        <begin position="421"/>
        <end position="433"/>
    </location>
</feature>
<name>A0ABR4PEI3_9HELO</name>
<evidence type="ECO:0000313" key="3">
    <source>
        <dbReference type="Proteomes" id="UP001629113"/>
    </source>
</evidence>
<comment type="caution">
    <text evidence="2">The sequence shown here is derived from an EMBL/GenBank/DDBJ whole genome shotgun (WGS) entry which is preliminary data.</text>
</comment>
<proteinExistence type="predicted"/>
<accession>A0ABR4PEI3</accession>
<evidence type="ECO:0000256" key="1">
    <source>
        <dbReference type="SAM" id="MobiDB-lite"/>
    </source>
</evidence>
<protein>
    <submittedName>
        <fullName evidence="2">Uncharacterized protein</fullName>
    </submittedName>
</protein>
<reference evidence="2 3" key="1">
    <citation type="submission" date="2024-06" db="EMBL/GenBank/DDBJ databases">
        <title>Complete genome of Phlyctema vagabunda strain 19-DSS-EL-015.</title>
        <authorList>
            <person name="Fiorenzani C."/>
        </authorList>
    </citation>
    <scope>NUCLEOTIDE SEQUENCE [LARGE SCALE GENOMIC DNA]</scope>
    <source>
        <strain evidence="2 3">19-DSS-EL-015</strain>
    </source>
</reference>
<sequence>MAQNSPYWTFLSSSRACGTLFTKPITERLTWNPRTNRPFLEELERSTDLPTASRQDATRSSFRKLINQCLIQVDEQGWERNTAKELTFKNLNPARTHDDSLVVGWAIPPGRFLDRNLTPRAGLMIRTPPVPYRAFPEIRRSASELKQYALHQDPFNSSITELYEWTARLASTYDLFAPEESESTDQSALQLFVQQVRTRHLNPQRFQKSWDTEAATSQLADFLAELHARLEGLELATKYVAFLDLGFPAGLQCKVYDMRERLWCWHEKETQMFNADVAAIAAFLESHSYYRTFFPAGCAGGAAAHDKARRYLAVAIQQAGYKVDANHGTAVAGHETPFNHLVARLDVLKRAVDDEVWFTASLLEAQPRIREARRDVLVAFEHHIPKYMDLADPAGDQPCVSLKRLVSGKRYEADDATNVTESDDDYDEEEDGSDTSASFGSATDIDEAVPIEKITC</sequence>
<dbReference type="Proteomes" id="UP001629113">
    <property type="component" value="Unassembled WGS sequence"/>
</dbReference>
<gene>
    <name evidence="2" type="ORF">PVAG01_07998</name>
</gene>
<organism evidence="2 3">
    <name type="scientific">Phlyctema vagabunda</name>
    <dbReference type="NCBI Taxonomy" id="108571"/>
    <lineage>
        <taxon>Eukaryota</taxon>
        <taxon>Fungi</taxon>
        <taxon>Dikarya</taxon>
        <taxon>Ascomycota</taxon>
        <taxon>Pezizomycotina</taxon>
        <taxon>Leotiomycetes</taxon>
        <taxon>Helotiales</taxon>
        <taxon>Dermateaceae</taxon>
        <taxon>Phlyctema</taxon>
    </lineage>
</organism>